<dbReference type="PANTHER" id="PTHR46093:SF18">
    <property type="entry name" value="FIBRONECTIN TYPE-III DOMAIN-CONTAINING PROTEIN"/>
    <property type="match status" value="1"/>
</dbReference>
<dbReference type="Gene3D" id="2.120.10.80">
    <property type="entry name" value="Kelch-type beta propeller"/>
    <property type="match status" value="1"/>
</dbReference>
<comment type="caution">
    <text evidence="6">The sequence shown here is derived from an EMBL/GenBank/DDBJ whole genome shotgun (WGS) entry which is preliminary data.</text>
</comment>
<evidence type="ECO:0000256" key="5">
    <source>
        <dbReference type="SAM" id="SignalP"/>
    </source>
</evidence>
<evidence type="ECO:0000313" key="6">
    <source>
        <dbReference type="EMBL" id="KAK5633406.1"/>
    </source>
</evidence>
<dbReference type="PANTHER" id="PTHR46093">
    <property type="entry name" value="ACYL-COA-BINDING DOMAIN-CONTAINING PROTEIN 5"/>
    <property type="match status" value="1"/>
</dbReference>
<reference evidence="6 7" key="1">
    <citation type="submission" date="2023-10" db="EMBL/GenBank/DDBJ databases">
        <title>Draft genome sequence of Xylaria bambusicola isolate GMP-LS, the root and basal stem rot pathogen of sugarcane in Indonesia.</title>
        <authorList>
            <person name="Selvaraj P."/>
            <person name="Muralishankar V."/>
            <person name="Muruganantham S."/>
            <person name="Sp S."/>
            <person name="Haryani S."/>
            <person name="Lau K.J.X."/>
            <person name="Naqvi N.I."/>
        </authorList>
    </citation>
    <scope>NUCLEOTIDE SEQUENCE [LARGE SCALE GENOMIC DNA]</scope>
    <source>
        <strain evidence="6">GMP-LS</strain>
    </source>
</reference>
<gene>
    <name evidence="6" type="ORF">RRF57_009120</name>
</gene>
<accession>A0AAN7UV17</accession>
<evidence type="ECO:0000256" key="3">
    <source>
        <dbReference type="SAM" id="MobiDB-lite"/>
    </source>
</evidence>
<evidence type="ECO:0000256" key="4">
    <source>
        <dbReference type="SAM" id="Phobius"/>
    </source>
</evidence>
<proteinExistence type="predicted"/>
<dbReference type="InterPro" id="IPR011043">
    <property type="entry name" value="Gal_Oxase/kelch_b-propeller"/>
</dbReference>
<keyword evidence="4" id="KW-1133">Transmembrane helix</keyword>
<dbReference type="SUPFAM" id="SSF50965">
    <property type="entry name" value="Galactose oxidase, central domain"/>
    <property type="match status" value="1"/>
</dbReference>
<feature type="chain" id="PRO_5043008133" description="Kelch repeat protein" evidence="5">
    <location>
        <begin position="19"/>
        <end position="604"/>
    </location>
</feature>
<organism evidence="6 7">
    <name type="scientific">Xylaria bambusicola</name>
    <dbReference type="NCBI Taxonomy" id="326684"/>
    <lineage>
        <taxon>Eukaryota</taxon>
        <taxon>Fungi</taxon>
        <taxon>Dikarya</taxon>
        <taxon>Ascomycota</taxon>
        <taxon>Pezizomycotina</taxon>
        <taxon>Sordariomycetes</taxon>
        <taxon>Xylariomycetidae</taxon>
        <taxon>Xylariales</taxon>
        <taxon>Xylariaceae</taxon>
        <taxon>Xylaria</taxon>
    </lineage>
</organism>
<keyword evidence="1" id="KW-0880">Kelch repeat</keyword>
<keyword evidence="5" id="KW-0732">Signal</keyword>
<keyword evidence="2" id="KW-0677">Repeat</keyword>
<keyword evidence="4" id="KW-0472">Membrane</keyword>
<protein>
    <recommendedName>
        <fullName evidence="8">Kelch repeat protein</fullName>
    </recommendedName>
</protein>
<keyword evidence="7" id="KW-1185">Reference proteome</keyword>
<feature type="transmembrane region" description="Helical" evidence="4">
    <location>
        <begin position="443"/>
        <end position="466"/>
    </location>
</feature>
<dbReference type="InterPro" id="IPR015915">
    <property type="entry name" value="Kelch-typ_b-propeller"/>
</dbReference>
<evidence type="ECO:0000313" key="7">
    <source>
        <dbReference type="Proteomes" id="UP001305414"/>
    </source>
</evidence>
<sequence length="604" mass="65529">MKGRCYPFVLLAVWGALGQPGLAPDLERRSDSNGSDIPSAHDFIRRGCHTVAVLGDDYLYVDGGQVTERVNDIPLRSIPKTAPLLSKQVHWVDGNNLYTWGGFTSDGSSPEQALWRFTADGSGGGTWAQVTQRDYLAFSKLKGTFGSAFTQTDDVGYSFGGAVMTSSDSSVNKATPGFATPGLVSYNFRTGNWQNSTVTASSYGGYGTSLNARAEYVPFGPNGLIMFLGGAETPVDATNETIVEIIWNHISMVDPVTEQWYSQSTTGDKPPTVESHCSVGVPGPNGTYEIFIYGGVSDQLRDTSAEVYVLSLPSFHFFKGPKDAPPRSDHQCAVVGKGKRQMLSMGGVDGENRTFTAPTTADPWTYGIGILDMTEFVWKDSYDPDAPGYDSPAVVKQWYNDGNLQNVEWDSKEVEAIFMKKDILAPAPSPKPMLGGGTQSTGVIVGGAVGGVLGVATIGMISLFLIRRSKRARADTPESKSGLVPTTRDMEYIAEYKPEPWPKDYRGGPRYYSPDSLLSGATIQSPSTSPQLYYAEPSREIWRSELSGHQDGIASIATSMRGGELPGTEIRVGELMDPNMQWAHELPAPLESDRTELPDRKYSR</sequence>
<feature type="compositionally biased region" description="Basic and acidic residues" evidence="3">
    <location>
        <begin position="591"/>
        <end position="604"/>
    </location>
</feature>
<feature type="region of interest" description="Disordered" evidence="3">
    <location>
        <begin position="585"/>
        <end position="604"/>
    </location>
</feature>
<keyword evidence="4" id="KW-0812">Transmembrane</keyword>
<evidence type="ECO:0000256" key="1">
    <source>
        <dbReference type="ARBA" id="ARBA00022441"/>
    </source>
</evidence>
<evidence type="ECO:0008006" key="8">
    <source>
        <dbReference type="Google" id="ProtNLM"/>
    </source>
</evidence>
<dbReference type="EMBL" id="JAWHQM010000032">
    <property type="protein sequence ID" value="KAK5633406.1"/>
    <property type="molecule type" value="Genomic_DNA"/>
</dbReference>
<evidence type="ECO:0000256" key="2">
    <source>
        <dbReference type="ARBA" id="ARBA00022737"/>
    </source>
</evidence>
<name>A0AAN7UV17_9PEZI</name>
<feature type="signal peptide" evidence="5">
    <location>
        <begin position="1"/>
        <end position="18"/>
    </location>
</feature>
<dbReference type="Proteomes" id="UP001305414">
    <property type="component" value="Unassembled WGS sequence"/>
</dbReference>
<dbReference type="AlphaFoldDB" id="A0AAN7UV17"/>